<accession>A0ABM6N7I9</accession>
<organism evidence="1 2">
    <name type="scientific">Pseudoalteromonas issachenkonii</name>
    <dbReference type="NCBI Taxonomy" id="152297"/>
    <lineage>
        <taxon>Bacteria</taxon>
        <taxon>Pseudomonadati</taxon>
        <taxon>Pseudomonadota</taxon>
        <taxon>Gammaproteobacteria</taxon>
        <taxon>Alteromonadales</taxon>
        <taxon>Pseudoalteromonadaceae</taxon>
        <taxon>Pseudoalteromonas</taxon>
    </lineage>
</organism>
<proteinExistence type="predicted"/>
<name>A0ABM6N7I9_9GAMM</name>
<dbReference type="EMBL" id="CP011031">
    <property type="protein sequence ID" value="ATC92367.1"/>
    <property type="molecule type" value="Genomic_DNA"/>
</dbReference>
<reference evidence="1 2" key="1">
    <citation type="submission" date="2015-06" db="EMBL/GenBank/DDBJ databases">
        <authorList>
            <person name="Xie B.-B."/>
            <person name="Rong J.-C."/>
            <person name="Qin Q.-L."/>
            <person name="Zhang Y.-Z."/>
        </authorList>
    </citation>
    <scope>NUCLEOTIDE SEQUENCE [LARGE SCALE GENOMIC DNA]</scope>
    <source>
        <strain evidence="1 2">KMM 3549</strain>
    </source>
</reference>
<dbReference type="Proteomes" id="UP000217258">
    <property type="component" value="Chromosome II"/>
</dbReference>
<protein>
    <submittedName>
        <fullName evidence="1">Uncharacterized protein</fullName>
    </submittedName>
</protein>
<keyword evidence="2" id="KW-1185">Reference proteome</keyword>
<evidence type="ECO:0000313" key="1">
    <source>
        <dbReference type="EMBL" id="ATC92367.1"/>
    </source>
</evidence>
<evidence type="ECO:0000313" key="2">
    <source>
        <dbReference type="Proteomes" id="UP000217258"/>
    </source>
</evidence>
<gene>
    <name evidence="1" type="ORF">PISS_b0192</name>
</gene>
<sequence>MALLTPKKMLYTTLVWPRPDSLIIPLTFEHLGYCLFDIASIKFL</sequence>